<gene>
    <name evidence="2" type="primary">Dhrs7</name>
    <name evidence="2" type="ORF">T4B_5265</name>
</gene>
<evidence type="ECO:0000313" key="2">
    <source>
        <dbReference type="EMBL" id="KRZ27370.1"/>
    </source>
</evidence>
<accession>A0A0V1IXA1</accession>
<dbReference type="PANTHER" id="PTHR44269">
    <property type="entry name" value="DEHYDROGENASE/REDUCTASE SDR FAMILY MEMBER 7-RELATED"/>
    <property type="match status" value="1"/>
</dbReference>
<protein>
    <submittedName>
        <fullName evidence="2">Dehydrogenase/reductase SDR family member 7</fullName>
    </submittedName>
</protein>
<dbReference type="InterPro" id="IPR036291">
    <property type="entry name" value="NAD(P)-bd_dom_sf"/>
</dbReference>
<keyword evidence="3" id="KW-1185">Reference proteome</keyword>
<organism evidence="2 3">
    <name type="scientific">Trichinella pseudospiralis</name>
    <name type="common">Parasitic roundworm</name>
    <dbReference type="NCBI Taxonomy" id="6337"/>
    <lineage>
        <taxon>Eukaryota</taxon>
        <taxon>Metazoa</taxon>
        <taxon>Ecdysozoa</taxon>
        <taxon>Nematoda</taxon>
        <taxon>Enoplea</taxon>
        <taxon>Dorylaimia</taxon>
        <taxon>Trichinellida</taxon>
        <taxon>Trichinellidae</taxon>
        <taxon>Trichinella</taxon>
    </lineage>
</organism>
<dbReference type="InterPro" id="IPR002347">
    <property type="entry name" value="SDR_fam"/>
</dbReference>
<name>A0A0V1IXA1_TRIPS</name>
<dbReference type="Proteomes" id="UP000054805">
    <property type="component" value="Unassembled WGS sequence"/>
</dbReference>
<evidence type="ECO:0000256" key="1">
    <source>
        <dbReference type="SAM" id="Phobius"/>
    </source>
</evidence>
<sequence length="363" mass="41212">MYEYYILSVLFTFLIVVFFISKFAIMDCNFTLFIYDLLTPKKDAYYNDSVVWIIGNSGGISEQIACHLAKYKAHRLILSADHAKSLTFIKEKCLEINKSWNEFSILILPFDLTVTSTHATVVRTAMQWANNKIHVVIYNAGRCERAVWYDIEPETDIHCFKVNALGQTNIARHILRHLEKSASTETKNISLPIRFIVVSSLAGIMGISPPFTASYNAAKLALTVNANVKILKCKITIFKLPVCQRQGYFRSLQGEFSECGDIKVVICCLNLLHPLENSTKAFTDTKASNQVPMTSLPVLTHGEEHMQKISWRLSAERCSELILLAGSKAVSECWIERQQAIFYLTACCPPLARWIIREQLKNR</sequence>
<dbReference type="PANTHER" id="PTHR44269:SF1">
    <property type="entry name" value="DEHYDROGENASE_REDUCTASE SDR FAMILY MEMBER 7"/>
    <property type="match status" value="1"/>
</dbReference>
<comment type="caution">
    <text evidence="2">The sequence shown here is derived from an EMBL/GenBank/DDBJ whole genome shotgun (WGS) entry which is preliminary data.</text>
</comment>
<dbReference type="AlphaFoldDB" id="A0A0V1IXA1"/>
<evidence type="ECO:0000313" key="3">
    <source>
        <dbReference type="Proteomes" id="UP000054805"/>
    </source>
</evidence>
<dbReference type="Pfam" id="PF00106">
    <property type="entry name" value="adh_short"/>
    <property type="match status" value="1"/>
</dbReference>
<keyword evidence="1" id="KW-0812">Transmembrane</keyword>
<proteinExistence type="predicted"/>
<dbReference type="SUPFAM" id="SSF51735">
    <property type="entry name" value="NAD(P)-binding Rossmann-fold domains"/>
    <property type="match status" value="1"/>
</dbReference>
<keyword evidence="1" id="KW-0472">Membrane</keyword>
<dbReference type="EMBL" id="JYDS01000072">
    <property type="protein sequence ID" value="KRZ27370.1"/>
    <property type="molecule type" value="Genomic_DNA"/>
</dbReference>
<dbReference type="InterPro" id="IPR053011">
    <property type="entry name" value="SDR_family_member_7"/>
</dbReference>
<feature type="transmembrane region" description="Helical" evidence="1">
    <location>
        <begin position="6"/>
        <end position="25"/>
    </location>
</feature>
<dbReference type="Gene3D" id="3.40.50.720">
    <property type="entry name" value="NAD(P)-binding Rossmann-like Domain"/>
    <property type="match status" value="1"/>
</dbReference>
<keyword evidence="1" id="KW-1133">Transmembrane helix</keyword>
<reference evidence="2 3" key="1">
    <citation type="submission" date="2015-01" db="EMBL/GenBank/DDBJ databases">
        <title>Evolution of Trichinella species and genotypes.</title>
        <authorList>
            <person name="Korhonen P.K."/>
            <person name="Edoardo P."/>
            <person name="Giuseppe L.R."/>
            <person name="Gasser R.B."/>
        </authorList>
    </citation>
    <scope>NUCLEOTIDE SEQUENCE [LARGE SCALE GENOMIC DNA]</scope>
    <source>
        <strain evidence="2">ISS588</strain>
    </source>
</reference>